<keyword evidence="3" id="KW-1185">Reference proteome</keyword>
<sequence>MAAPADAQKPASRALAVIEGGRPSEPRTAASFRDGRAEAGFLTQLIVGNDPSLRTSRPIRARQAAERYAEMARLIG</sequence>
<evidence type="ECO:0000313" key="2">
    <source>
        <dbReference type="EMBL" id="MDQ0440843.1"/>
    </source>
</evidence>
<evidence type="ECO:0000256" key="1">
    <source>
        <dbReference type="SAM" id="MobiDB-lite"/>
    </source>
</evidence>
<dbReference type="Proteomes" id="UP001236369">
    <property type="component" value="Unassembled WGS sequence"/>
</dbReference>
<organism evidence="2 3">
    <name type="scientific">Methylobacterium persicinum</name>
    <dbReference type="NCBI Taxonomy" id="374426"/>
    <lineage>
        <taxon>Bacteria</taxon>
        <taxon>Pseudomonadati</taxon>
        <taxon>Pseudomonadota</taxon>
        <taxon>Alphaproteobacteria</taxon>
        <taxon>Hyphomicrobiales</taxon>
        <taxon>Methylobacteriaceae</taxon>
        <taxon>Methylobacterium</taxon>
    </lineage>
</organism>
<comment type="caution">
    <text evidence="2">The sequence shown here is derived from an EMBL/GenBank/DDBJ whole genome shotgun (WGS) entry which is preliminary data.</text>
</comment>
<dbReference type="RefSeq" id="WP_238247613.1">
    <property type="nucleotide sequence ID" value="NZ_BPQX01000011.1"/>
</dbReference>
<protein>
    <submittedName>
        <fullName evidence="2">Uncharacterized protein</fullName>
    </submittedName>
</protein>
<reference evidence="2 3" key="1">
    <citation type="submission" date="2023-07" db="EMBL/GenBank/DDBJ databases">
        <title>Genomic Encyclopedia of Type Strains, Phase IV (KMG-IV): sequencing the most valuable type-strain genomes for metagenomic binning, comparative biology and taxonomic classification.</title>
        <authorList>
            <person name="Goeker M."/>
        </authorList>
    </citation>
    <scope>NUCLEOTIDE SEQUENCE [LARGE SCALE GENOMIC DNA]</scope>
    <source>
        <strain evidence="2 3">DSM 19562</strain>
    </source>
</reference>
<gene>
    <name evidence="2" type="ORF">QO016_000320</name>
</gene>
<evidence type="ECO:0000313" key="3">
    <source>
        <dbReference type="Proteomes" id="UP001236369"/>
    </source>
</evidence>
<name>A0ABU0HET9_9HYPH</name>
<feature type="region of interest" description="Disordered" evidence="1">
    <location>
        <begin position="1"/>
        <end position="29"/>
    </location>
</feature>
<dbReference type="EMBL" id="JAUSVV010000001">
    <property type="protein sequence ID" value="MDQ0440843.1"/>
    <property type="molecule type" value="Genomic_DNA"/>
</dbReference>
<accession>A0ABU0HET9</accession>
<proteinExistence type="predicted"/>